<sequence length="144" mass="15389">MTLVEVEPQPRIDTLVSRPDGSPARRTEYVGTAWFDGKPIITGLTMRRAPNAPKGIRTPNFSASFFVPDSLPYERTALAEASLSVSVLLQASGETGAIVHAAATFTDDPSGAPTWIQVHVHGHLAWPAAVGYRIVALTSPDAVR</sequence>
<keyword evidence="2" id="KW-1185">Reference proteome</keyword>
<evidence type="ECO:0000313" key="1">
    <source>
        <dbReference type="EMBL" id="ODQ87270.1"/>
    </source>
</evidence>
<gene>
    <name evidence="1" type="ORF">BHQ18_24135</name>
</gene>
<dbReference type="Proteomes" id="UP000094053">
    <property type="component" value="Unassembled WGS sequence"/>
</dbReference>
<name>A0A1E3RBK0_MYCFV</name>
<accession>A0A1E3RBK0</accession>
<dbReference type="OrthoDB" id="4578747at2"/>
<dbReference type="RefSeq" id="WP_069416188.1">
    <property type="nucleotide sequence ID" value="NZ_JACKUL010000010.1"/>
</dbReference>
<reference evidence="2" key="1">
    <citation type="submission" date="2016-09" db="EMBL/GenBank/DDBJ databases">
        <authorList>
            <person name="Greninger A.L."/>
            <person name="Jerome K.R."/>
            <person name="Mcnair B."/>
            <person name="Wallis C."/>
            <person name="Fang F."/>
        </authorList>
    </citation>
    <scope>NUCLEOTIDE SEQUENCE [LARGE SCALE GENOMIC DNA]</scope>
    <source>
        <strain evidence="2">M6</strain>
    </source>
</reference>
<dbReference type="AlphaFoldDB" id="A0A1E3RBK0"/>
<comment type="caution">
    <text evidence="1">The sequence shown here is derived from an EMBL/GenBank/DDBJ whole genome shotgun (WGS) entry which is preliminary data.</text>
</comment>
<proteinExistence type="predicted"/>
<evidence type="ECO:0000313" key="2">
    <source>
        <dbReference type="Proteomes" id="UP000094053"/>
    </source>
</evidence>
<organism evidence="1 2">
    <name type="scientific">Mycolicibacterium flavescens</name>
    <name type="common">Mycobacterium flavescens</name>
    <dbReference type="NCBI Taxonomy" id="1776"/>
    <lineage>
        <taxon>Bacteria</taxon>
        <taxon>Bacillati</taxon>
        <taxon>Actinomycetota</taxon>
        <taxon>Actinomycetes</taxon>
        <taxon>Mycobacteriales</taxon>
        <taxon>Mycobacteriaceae</taxon>
        <taxon>Mycolicibacterium</taxon>
    </lineage>
</organism>
<dbReference type="STRING" id="1776.BHQ18_24135"/>
<dbReference type="EMBL" id="MIHA01000023">
    <property type="protein sequence ID" value="ODQ87270.1"/>
    <property type="molecule type" value="Genomic_DNA"/>
</dbReference>
<protein>
    <submittedName>
        <fullName evidence="1">Uncharacterized protein</fullName>
    </submittedName>
</protein>